<evidence type="ECO:0000313" key="1">
    <source>
        <dbReference type="EMBL" id="KAF1984915.1"/>
    </source>
</evidence>
<name>A0A6G1GVG4_9PEZI</name>
<gene>
    <name evidence="1" type="ORF">K402DRAFT_395287</name>
</gene>
<dbReference type="Proteomes" id="UP000800041">
    <property type="component" value="Unassembled WGS sequence"/>
</dbReference>
<dbReference type="EMBL" id="ML977165">
    <property type="protein sequence ID" value="KAF1984915.1"/>
    <property type="molecule type" value="Genomic_DNA"/>
</dbReference>
<accession>A0A6G1GVG4</accession>
<sequence>MKANQSSIYTRNAVEKEKMMIQLYKVQDSAMQGTRLSCVGIRSEAQLLWYTNQV</sequence>
<protein>
    <submittedName>
        <fullName evidence="1">Uncharacterized protein</fullName>
    </submittedName>
</protein>
<proteinExistence type="predicted"/>
<evidence type="ECO:0000313" key="2">
    <source>
        <dbReference type="Proteomes" id="UP000800041"/>
    </source>
</evidence>
<reference evidence="1" key="1">
    <citation type="journal article" date="2020" name="Stud. Mycol.">
        <title>101 Dothideomycetes genomes: a test case for predicting lifestyles and emergence of pathogens.</title>
        <authorList>
            <person name="Haridas S."/>
            <person name="Albert R."/>
            <person name="Binder M."/>
            <person name="Bloem J."/>
            <person name="Labutti K."/>
            <person name="Salamov A."/>
            <person name="Andreopoulos B."/>
            <person name="Baker S."/>
            <person name="Barry K."/>
            <person name="Bills G."/>
            <person name="Bluhm B."/>
            <person name="Cannon C."/>
            <person name="Castanera R."/>
            <person name="Culley D."/>
            <person name="Daum C."/>
            <person name="Ezra D."/>
            <person name="Gonzalez J."/>
            <person name="Henrissat B."/>
            <person name="Kuo A."/>
            <person name="Liang C."/>
            <person name="Lipzen A."/>
            <person name="Lutzoni F."/>
            <person name="Magnuson J."/>
            <person name="Mondo S."/>
            <person name="Nolan M."/>
            <person name="Ohm R."/>
            <person name="Pangilinan J."/>
            <person name="Park H.-J."/>
            <person name="Ramirez L."/>
            <person name="Alfaro M."/>
            <person name="Sun H."/>
            <person name="Tritt A."/>
            <person name="Yoshinaga Y."/>
            <person name="Zwiers L.-H."/>
            <person name="Turgeon B."/>
            <person name="Goodwin S."/>
            <person name="Spatafora J."/>
            <person name="Crous P."/>
            <person name="Grigoriev I."/>
        </authorList>
    </citation>
    <scope>NUCLEOTIDE SEQUENCE</scope>
    <source>
        <strain evidence="1">CBS 113979</strain>
    </source>
</reference>
<organism evidence="1 2">
    <name type="scientific">Aulographum hederae CBS 113979</name>
    <dbReference type="NCBI Taxonomy" id="1176131"/>
    <lineage>
        <taxon>Eukaryota</taxon>
        <taxon>Fungi</taxon>
        <taxon>Dikarya</taxon>
        <taxon>Ascomycota</taxon>
        <taxon>Pezizomycotina</taxon>
        <taxon>Dothideomycetes</taxon>
        <taxon>Pleosporomycetidae</taxon>
        <taxon>Aulographales</taxon>
        <taxon>Aulographaceae</taxon>
    </lineage>
</organism>
<keyword evidence="2" id="KW-1185">Reference proteome</keyword>
<dbReference type="AlphaFoldDB" id="A0A6G1GVG4"/>